<dbReference type="EMBL" id="JAACXV010014160">
    <property type="protein sequence ID" value="KAF7269891.1"/>
    <property type="molecule type" value="Genomic_DNA"/>
</dbReference>
<feature type="compositionally biased region" description="Basic and acidic residues" evidence="1">
    <location>
        <begin position="1119"/>
        <end position="1131"/>
    </location>
</feature>
<feature type="compositionally biased region" description="Polar residues" evidence="1">
    <location>
        <begin position="1030"/>
        <end position="1040"/>
    </location>
</feature>
<feature type="compositionally biased region" description="Basic and acidic residues" evidence="1">
    <location>
        <begin position="1011"/>
        <end position="1028"/>
    </location>
</feature>
<feature type="compositionally biased region" description="Low complexity" evidence="1">
    <location>
        <begin position="1132"/>
        <end position="1143"/>
    </location>
</feature>
<gene>
    <name evidence="3" type="ORF">GWI33_017096</name>
</gene>
<keyword evidence="2" id="KW-0732">Signal</keyword>
<keyword evidence="4" id="KW-1185">Reference proteome</keyword>
<evidence type="ECO:0000256" key="2">
    <source>
        <dbReference type="SAM" id="SignalP"/>
    </source>
</evidence>
<evidence type="ECO:0000313" key="4">
    <source>
        <dbReference type="Proteomes" id="UP000625711"/>
    </source>
</evidence>
<protein>
    <recommendedName>
        <fullName evidence="5">Heparanase</fullName>
    </recommendedName>
</protein>
<name>A0A834M2Q4_RHYFE</name>
<dbReference type="GO" id="GO:0005615">
    <property type="term" value="C:extracellular space"/>
    <property type="evidence" value="ECO:0007669"/>
    <property type="project" value="TreeGrafter"/>
</dbReference>
<evidence type="ECO:0000313" key="3">
    <source>
        <dbReference type="EMBL" id="KAF7269891.1"/>
    </source>
</evidence>
<dbReference type="AlphaFoldDB" id="A0A834M2Q4"/>
<feature type="region of interest" description="Disordered" evidence="1">
    <location>
        <begin position="983"/>
        <end position="1158"/>
    </location>
</feature>
<reference evidence="3" key="1">
    <citation type="submission" date="2020-08" db="EMBL/GenBank/DDBJ databases">
        <title>Genome sequencing and assembly of the red palm weevil Rhynchophorus ferrugineus.</title>
        <authorList>
            <person name="Dias G.B."/>
            <person name="Bergman C.M."/>
            <person name="Manee M."/>
        </authorList>
    </citation>
    <scope>NUCLEOTIDE SEQUENCE</scope>
    <source>
        <strain evidence="3">AA-2017</strain>
        <tissue evidence="3">Whole larva</tissue>
    </source>
</reference>
<organism evidence="3 4">
    <name type="scientific">Rhynchophorus ferrugineus</name>
    <name type="common">Red palm weevil</name>
    <name type="synonym">Curculio ferrugineus</name>
    <dbReference type="NCBI Taxonomy" id="354439"/>
    <lineage>
        <taxon>Eukaryota</taxon>
        <taxon>Metazoa</taxon>
        <taxon>Ecdysozoa</taxon>
        <taxon>Arthropoda</taxon>
        <taxon>Hexapoda</taxon>
        <taxon>Insecta</taxon>
        <taxon>Pterygota</taxon>
        <taxon>Neoptera</taxon>
        <taxon>Endopterygota</taxon>
        <taxon>Coleoptera</taxon>
        <taxon>Polyphaga</taxon>
        <taxon>Cucujiformia</taxon>
        <taxon>Curculionidae</taxon>
        <taxon>Dryophthorinae</taxon>
        <taxon>Rhynchophorus</taxon>
    </lineage>
</organism>
<feature type="compositionally biased region" description="Polar residues" evidence="1">
    <location>
        <begin position="984"/>
        <end position="1000"/>
    </location>
</feature>
<accession>A0A834M2Q4</accession>
<dbReference type="Proteomes" id="UP000625711">
    <property type="component" value="Unassembled WGS sequence"/>
</dbReference>
<feature type="compositionally biased region" description="Basic and acidic residues" evidence="1">
    <location>
        <begin position="1063"/>
        <end position="1072"/>
    </location>
</feature>
<feature type="chain" id="PRO_5032908328" description="Heparanase" evidence="2">
    <location>
        <begin position="18"/>
        <end position="1268"/>
    </location>
</feature>
<dbReference type="Gene3D" id="3.20.20.80">
    <property type="entry name" value="Glycosidases"/>
    <property type="match status" value="1"/>
</dbReference>
<sequence length="1268" mass="145243">MFPHKLLLIVYVLYVQCEDAFYNVNTKKVFHTVSDKFLSLSIDPGLLLIGVNLSDSSLLLARHLGPAYIRLVGPSTPYVRFVEDDDQLSRRDLTEVLISPSMWFGINEWFNLAKLTPVFGINDAATLKGTWDADTLLPLLEMSDQFSINCYWQLGYECSNKTVVQYIDDLNVLRQALKRFPGHDDSWKVAGSDLSKCAFDEVANGNLENYFRDLEQTVDAILWESPLISKSDLGLDKVSMWTVMPKDLSPVTFKSAMEWTQRVEEAAYAGYDVIFREPRLREITRDSPVYWASWLHKKLMGAKVLDTKPMFSNNDLQAFAHCAKNQNSYARSGAVTVLVINNSTTEGNTHIHLAHALTEKSMEIQTYLLTSTLEDPGRVFLNDEKLTMDRLRTSPDAILKPKLRRAKIKSHIPLEVPANSIAYFVLAGARCSLCSDGEEELDNILAEINEDQGDASSVEVAFNIEQRMRETGPSNKITLEEIKKSMLDEMESDQNYYDKMVNRAGGRSRSSSGRNDVLNRNLKTYLEKARKAGVDKKPAGEKYSDFRVPSNSLFLTVQEIESILKQRARAKAAQKNIKLSSAELDMLVNKATIRLPRQRRDINHVLLDEKAIFHKNNQFSQEQFEKFFKENKNSRRPAKRDINLDLLKKKTKPEAGLGRSKTAKQSEVSPLRKYWEEQEAKHRRMDVKDDSEIFKNFMDSDELDSYDFGKGARTFVDLTSSEQAASSEWFQPIKTKCKHKSPFGTNISPNARSKTKEYSSRDGFHFMEQSDEDEDDAGGHSHVKKLGWSWNDPSKKFSELWEMKYGQNEKTYNDMSVFNGLDEFNVFDDLDYAIMRSKRHINPIVRSKTNRIMCKRNCLKVPNKKQQEKSTKGPLITNRIATATGTAVNEIPRSRSTRSLLDNKLFGYYKPLTLGLKPWKPVDMIGLAQNPNLFPLFARFHDQNLGNSLLPPIYRGLGRKRRYIETSRLQSIENFIDSREMSHEQTYTYPPTSRQWTLPSKQEPYDDDDVNEKQSDKKPSSIIAKDEQDNTIVNDHPISSKQEHDDDDVSEKQNHKKLSNIIVKDDEHHTTDNDLISSKQEYDDDDSEKQFDEKPSNIIVKGEEHHTTDNNHPISSKQEPNDRDVSEKQSVSDHSTTVDSVTHPQQDPTIQEYSSKSGDDFNLLKNEFEKDILTHARNNLIRKEELLEDQIGILGNVRNSTLNSVEGIVSQTRKFLDSTEKAALQSPNYLEKIFGKTNVKYLENFANKMKNYFDSVGRNVKSFFSSIF</sequence>
<feature type="compositionally biased region" description="Polar residues" evidence="1">
    <location>
        <begin position="1144"/>
        <end position="1156"/>
    </location>
</feature>
<evidence type="ECO:0000256" key="1">
    <source>
        <dbReference type="SAM" id="MobiDB-lite"/>
    </source>
</evidence>
<dbReference type="PANTHER" id="PTHR46145:SF4">
    <property type="entry name" value="HEPARANASE"/>
    <property type="match status" value="1"/>
</dbReference>
<feature type="signal peptide" evidence="2">
    <location>
        <begin position="1"/>
        <end position="17"/>
    </location>
</feature>
<dbReference type="GO" id="GO:0031012">
    <property type="term" value="C:extracellular matrix"/>
    <property type="evidence" value="ECO:0007669"/>
    <property type="project" value="TreeGrafter"/>
</dbReference>
<evidence type="ECO:0008006" key="5">
    <source>
        <dbReference type="Google" id="ProtNLM"/>
    </source>
</evidence>
<feature type="compositionally biased region" description="Basic and acidic residues" evidence="1">
    <location>
        <begin position="1088"/>
        <end position="1109"/>
    </location>
</feature>
<dbReference type="OrthoDB" id="7736742at2759"/>
<proteinExistence type="predicted"/>
<dbReference type="PANTHER" id="PTHR46145">
    <property type="entry name" value="HEPARANASE"/>
    <property type="match status" value="1"/>
</dbReference>
<comment type="caution">
    <text evidence="3">The sequence shown here is derived from an EMBL/GenBank/DDBJ whole genome shotgun (WGS) entry which is preliminary data.</text>
</comment>